<dbReference type="AlphaFoldDB" id="A0A0N5CQ25"/>
<organism evidence="3">
    <name type="scientific">Thelazia callipaeda</name>
    <name type="common">Oriental eyeworm</name>
    <name type="synonym">Parasitic nematode</name>
    <dbReference type="NCBI Taxonomy" id="103827"/>
    <lineage>
        <taxon>Eukaryota</taxon>
        <taxon>Metazoa</taxon>
        <taxon>Ecdysozoa</taxon>
        <taxon>Nematoda</taxon>
        <taxon>Chromadorea</taxon>
        <taxon>Rhabditida</taxon>
        <taxon>Spirurina</taxon>
        <taxon>Spiruromorpha</taxon>
        <taxon>Thelazioidea</taxon>
        <taxon>Thelaziidae</taxon>
        <taxon>Thelazia</taxon>
    </lineage>
</organism>
<reference evidence="1 2" key="2">
    <citation type="submission" date="2018-11" db="EMBL/GenBank/DDBJ databases">
        <authorList>
            <consortium name="Pathogen Informatics"/>
        </authorList>
    </citation>
    <scope>NUCLEOTIDE SEQUENCE [LARGE SCALE GENOMIC DNA]</scope>
</reference>
<keyword evidence="2" id="KW-1185">Reference proteome</keyword>
<protein>
    <submittedName>
        <fullName evidence="3">Secreted protein</fullName>
    </submittedName>
</protein>
<sequence length="77" mass="8706">MAMWISRFLRSITSRWSVTLKSNGKSTMKRKVQRGILYPIDSAQEDTRKHLIRSASWIAQRSRGGQHSRTECGAGAA</sequence>
<evidence type="ECO:0000313" key="2">
    <source>
        <dbReference type="Proteomes" id="UP000276776"/>
    </source>
</evidence>
<evidence type="ECO:0000313" key="3">
    <source>
        <dbReference type="WBParaSite" id="TCLT_0000232501-mRNA-1"/>
    </source>
</evidence>
<accession>A0A0N5CQ25</accession>
<name>A0A0N5CQ25_THECL</name>
<gene>
    <name evidence="1" type="ORF">TCLT_LOCUS2326</name>
</gene>
<dbReference type="Proteomes" id="UP000276776">
    <property type="component" value="Unassembled WGS sequence"/>
</dbReference>
<dbReference type="EMBL" id="UYYF01000453">
    <property type="protein sequence ID" value="VDM98220.1"/>
    <property type="molecule type" value="Genomic_DNA"/>
</dbReference>
<dbReference type="OrthoDB" id="5877202at2759"/>
<evidence type="ECO:0000313" key="1">
    <source>
        <dbReference type="EMBL" id="VDM98220.1"/>
    </source>
</evidence>
<dbReference type="WBParaSite" id="TCLT_0000232501-mRNA-1">
    <property type="protein sequence ID" value="TCLT_0000232501-mRNA-1"/>
    <property type="gene ID" value="TCLT_0000232501"/>
</dbReference>
<proteinExistence type="predicted"/>
<reference evidence="3" key="1">
    <citation type="submission" date="2017-02" db="UniProtKB">
        <authorList>
            <consortium name="WormBaseParasite"/>
        </authorList>
    </citation>
    <scope>IDENTIFICATION</scope>
</reference>